<dbReference type="PROSITE" id="PS50125">
    <property type="entry name" value="GUANYLATE_CYCLASE_2"/>
    <property type="match status" value="1"/>
</dbReference>
<protein>
    <submittedName>
        <fullName evidence="2">Adenylate/guanylate cyclase domain-containing protein</fullName>
    </submittedName>
</protein>
<dbReference type="AlphaFoldDB" id="A0A7V4G9E5"/>
<dbReference type="GO" id="GO:0004016">
    <property type="term" value="F:adenylate cyclase activity"/>
    <property type="evidence" value="ECO:0007669"/>
    <property type="project" value="UniProtKB-ARBA"/>
</dbReference>
<proteinExistence type="predicted"/>
<dbReference type="GO" id="GO:0006171">
    <property type="term" value="P:cAMP biosynthetic process"/>
    <property type="evidence" value="ECO:0007669"/>
    <property type="project" value="TreeGrafter"/>
</dbReference>
<dbReference type="SMART" id="SM00044">
    <property type="entry name" value="CYCc"/>
    <property type="match status" value="1"/>
</dbReference>
<dbReference type="CDD" id="cd07302">
    <property type="entry name" value="CHD"/>
    <property type="match status" value="1"/>
</dbReference>
<comment type="caution">
    <text evidence="2">The sequence shown here is derived from an EMBL/GenBank/DDBJ whole genome shotgun (WGS) entry which is preliminary data.</text>
</comment>
<dbReference type="InterPro" id="IPR029787">
    <property type="entry name" value="Nucleotide_cyclase"/>
</dbReference>
<evidence type="ECO:0000313" key="2">
    <source>
        <dbReference type="EMBL" id="HGS05766.1"/>
    </source>
</evidence>
<dbReference type="GO" id="GO:0035556">
    <property type="term" value="P:intracellular signal transduction"/>
    <property type="evidence" value="ECO:0007669"/>
    <property type="project" value="InterPro"/>
</dbReference>
<reference evidence="2" key="1">
    <citation type="journal article" date="2020" name="mSystems">
        <title>Genome- and Community-Level Interaction Insights into Carbon Utilization and Element Cycling Functions of Hydrothermarchaeota in Hydrothermal Sediment.</title>
        <authorList>
            <person name="Zhou Z."/>
            <person name="Liu Y."/>
            <person name="Xu W."/>
            <person name="Pan J."/>
            <person name="Luo Z.H."/>
            <person name="Li M."/>
        </authorList>
    </citation>
    <scope>NUCLEOTIDE SEQUENCE [LARGE SCALE GENOMIC DNA]</scope>
    <source>
        <strain evidence="2">SpSt-548</strain>
    </source>
</reference>
<dbReference type="SUPFAM" id="SSF48452">
    <property type="entry name" value="TPR-like"/>
    <property type="match status" value="1"/>
</dbReference>
<sequence>MVVTAMFADLRGFSQAAASLSPQGLIQLLNEYFSPLTDLILAQGGTLDKYVADSLMAFWGAPLPQPDHARRACQTALALQELIARLARERHSQGLPSLGLRLGLHSGPAVAGNVGSHDRFNYTILGDTVNVASRLEGANRVFGTDTILSDATRIRAGSGFLVRELDTVQVHGRLQALTIFELLPDNPETPPTVWLSLFKAGRLAYLKGDWPLACRCFEEVLHHKPQDGPALLYLERCREFQATPPPPGWNGTTLLDGK</sequence>
<dbReference type="Gene3D" id="3.30.70.1230">
    <property type="entry name" value="Nucleotide cyclase"/>
    <property type="match status" value="1"/>
</dbReference>
<dbReference type="SUPFAM" id="SSF55073">
    <property type="entry name" value="Nucleotide cyclase"/>
    <property type="match status" value="1"/>
</dbReference>
<name>A0A7V4G9E5_9BACT</name>
<gene>
    <name evidence="2" type="ORF">ENT08_08550</name>
</gene>
<evidence type="ECO:0000259" key="1">
    <source>
        <dbReference type="PROSITE" id="PS50125"/>
    </source>
</evidence>
<feature type="domain" description="Guanylate cyclase" evidence="1">
    <location>
        <begin position="4"/>
        <end position="136"/>
    </location>
</feature>
<dbReference type="InterPro" id="IPR050697">
    <property type="entry name" value="Adenylyl/Guanylyl_Cyclase_3/4"/>
</dbReference>
<dbReference type="PANTHER" id="PTHR43081:SF1">
    <property type="entry name" value="ADENYLATE CYCLASE, TERMINAL-DIFFERENTIATION SPECIFIC"/>
    <property type="match status" value="1"/>
</dbReference>
<dbReference type="InterPro" id="IPR001054">
    <property type="entry name" value="A/G_cyclase"/>
</dbReference>
<accession>A0A7V4G9E5</accession>
<dbReference type="PANTHER" id="PTHR43081">
    <property type="entry name" value="ADENYLATE CYCLASE, TERMINAL-DIFFERENTIATION SPECIFIC-RELATED"/>
    <property type="match status" value="1"/>
</dbReference>
<dbReference type="InterPro" id="IPR011990">
    <property type="entry name" value="TPR-like_helical_dom_sf"/>
</dbReference>
<dbReference type="Pfam" id="PF00211">
    <property type="entry name" value="Guanylate_cyc"/>
    <property type="match status" value="1"/>
</dbReference>
<organism evidence="2">
    <name type="scientific">Desulfobacca acetoxidans</name>
    <dbReference type="NCBI Taxonomy" id="60893"/>
    <lineage>
        <taxon>Bacteria</taxon>
        <taxon>Pseudomonadati</taxon>
        <taxon>Thermodesulfobacteriota</taxon>
        <taxon>Desulfobaccia</taxon>
        <taxon>Desulfobaccales</taxon>
        <taxon>Desulfobaccaceae</taxon>
        <taxon>Desulfobacca</taxon>
    </lineage>
</organism>
<dbReference type="EMBL" id="DSXI01000504">
    <property type="protein sequence ID" value="HGS05766.1"/>
    <property type="molecule type" value="Genomic_DNA"/>
</dbReference>